<reference evidence="1 2" key="1">
    <citation type="submission" date="2015-07" db="EMBL/GenBank/DDBJ databases">
        <authorList>
            <consortium name="Pathogen Informatics"/>
        </authorList>
    </citation>
    <scope>NUCLEOTIDE SEQUENCE [LARGE SCALE GENOMIC DNA]</scope>
    <source>
        <strain evidence="1 2">A316</strain>
    </source>
</reference>
<sequence length="47" mass="5882">MHWIEPLVLYWSRNISDQERAQHAERYRQWLQEIAHWQGEPYDATDQ</sequence>
<protein>
    <submittedName>
        <fullName evidence="1">Glutathione-regulated potassium-efflux system ancillary protein KefG</fullName>
    </submittedName>
</protein>
<evidence type="ECO:0000313" key="1">
    <source>
        <dbReference type="EMBL" id="CSB91313.1"/>
    </source>
</evidence>
<dbReference type="SUPFAM" id="SSF52218">
    <property type="entry name" value="Flavoproteins"/>
    <property type="match status" value="1"/>
</dbReference>
<evidence type="ECO:0000313" key="2">
    <source>
        <dbReference type="Proteomes" id="UP000041770"/>
    </source>
</evidence>
<organism evidence="1 2">
    <name type="scientific">Vibrio cholerae</name>
    <dbReference type="NCBI Taxonomy" id="666"/>
    <lineage>
        <taxon>Bacteria</taxon>
        <taxon>Pseudomonadati</taxon>
        <taxon>Pseudomonadota</taxon>
        <taxon>Gammaproteobacteria</taxon>
        <taxon>Vibrionales</taxon>
        <taxon>Vibrionaceae</taxon>
        <taxon>Vibrio</taxon>
    </lineage>
</organism>
<gene>
    <name evidence="1" type="ORF">ERS013200_00010</name>
</gene>
<dbReference type="InterPro" id="IPR029039">
    <property type="entry name" value="Flavoprotein-like_sf"/>
</dbReference>
<accession>A0A655X674</accession>
<dbReference type="Proteomes" id="UP000041770">
    <property type="component" value="Unassembled WGS sequence"/>
</dbReference>
<name>A0A655X674_VIBCL</name>
<proteinExistence type="predicted"/>
<dbReference type="AlphaFoldDB" id="A0A655X674"/>
<dbReference type="EMBL" id="CWQY01000001">
    <property type="protein sequence ID" value="CSB91313.1"/>
    <property type="molecule type" value="Genomic_DNA"/>
</dbReference>